<dbReference type="RefSeq" id="WP_289784491.1">
    <property type="nucleotide sequence ID" value="NZ_JAUDJE010000003.1"/>
</dbReference>
<comment type="caution">
    <text evidence="3">The sequence shown here is derived from an EMBL/GenBank/DDBJ whole genome shotgun (WGS) entry which is preliminary data.</text>
</comment>
<keyword evidence="4" id="KW-1185">Reference proteome</keyword>
<dbReference type="Gene3D" id="1.10.40.30">
    <property type="entry name" value="Fumarase/aspartase (C-terminal domain)"/>
    <property type="match status" value="1"/>
</dbReference>
<gene>
    <name evidence="3" type="ORF">QUC21_04755</name>
</gene>
<sequence length="467" mass="49421">MSDGTVAMPASLIDDSLNPAGDVALFTDAQWLDALLRFEAGLARAQAASGLIPAAAAAAIARACAAVQLERTPFVERARRTGALGVGLVDPIKDRLSHQAPEALPYLHWGTTTQDAVDTAHALLTQTALAALLRELDGLNAALRTMARAHAATPIMARSLLQPAQITSFGLKCAQSAAALRRSTDQLRHLAPRALCVQLGGAVGNRAAMGRQANEVEQALAAELGLSACGHSWHTQRDAWMRLAMEVAVCTGSMAKLARDWSLMSQFEVAELAEAPRGRTSSAMPHKRNPVHCMQAIAQTHPIPGLAATLLASMAQAHERALGEWQAELSAWAPFWRHAHAAAAALRLAAEGLQVDTARMQANIDALQEVVYSEACAHALAPLAGREAAQQAVERLAAQALAQGLPLSHLLQRWMDDTHGAEYTPLAQQALAVATDPRRAVQASADNCAVLLDGLDSATPEQEPEDV</sequence>
<dbReference type="InterPro" id="IPR022761">
    <property type="entry name" value="Fumarate_lyase_N"/>
</dbReference>
<dbReference type="Pfam" id="PF00206">
    <property type="entry name" value="Lyase_1"/>
    <property type="match status" value="1"/>
</dbReference>
<dbReference type="PRINTS" id="PR00149">
    <property type="entry name" value="FUMRATELYASE"/>
</dbReference>
<protein>
    <submittedName>
        <fullName evidence="3">Lyase family protein</fullName>
    </submittedName>
</protein>
<evidence type="ECO:0000256" key="1">
    <source>
        <dbReference type="ARBA" id="ARBA00034772"/>
    </source>
</evidence>
<evidence type="ECO:0000313" key="3">
    <source>
        <dbReference type="EMBL" id="MDM9558327.1"/>
    </source>
</evidence>
<feature type="domain" description="Fumarate lyase N-terminal" evidence="2">
    <location>
        <begin position="34"/>
        <end position="293"/>
    </location>
</feature>
<accession>A0ABT7VZH0</accession>
<evidence type="ECO:0000259" key="2">
    <source>
        <dbReference type="Pfam" id="PF00206"/>
    </source>
</evidence>
<dbReference type="Gene3D" id="1.20.200.10">
    <property type="entry name" value="Fumarase/aspartase (Central domain)"/>
    <property type="match status" value="1"/>
</dbReference>
<keyword evidence="3" id="KW-0456">Lyase</keyword>
<dbReference type="InterPro" id="IPR000362">
    <property type="entry name" value="Fumarate_lyase_fam"/>
</dbReference>
<comment type="similarity">
    <text evidence="1">Belongs to the class-II fumarase/aspartase family.</text>
</comment>
<dbReference type="SUPFAM" id="SSF48557">
    <property type="entry name" value="L-aspartase-like"/>
    <property type="match status" value="1"/>
</dbReference>
<name>A0ABT7VZH0_9BORD</name>
<evidence type="ECO:0000313" key="4">
    <source>
        <dbReference type="Proteomes" id="UP001175604"/>
    </source>
</evidence>
<dbReference type="InterPro" id="IPR008948">
    <property type="entry name" value="L-Aspartase-like"/>
</dbReference>
<dbReference type="GO" id="GO:0016829">
    <property type="term" value="F:lyase activity"/>
    <property type="evidence" value="ECO:0007669"/>
    <property type="project" value="UniProtKB-KW"/>
</dbReference>
<dbReference type="PANTHER" id="PTHR43172:SF2">
    <property type="entry name" value="ADENYLOSUCCINATE LYASE C-TERMINAL DOMAIN-CONTAINING PROTEIN"/>
    <property type="match status" value="1"/>
</dbReference>
<organism evidence="3 4">
    <name type="scientific">Bordetella petrii</name>
    <dbReference type="NCBI Taxonomy" id="94624"/>
    <lineage>
        <taxon>Bacteria</taxon>
        <taxon>Pseudomonadati</taxon>
        <taxon>Pseudomonadota</taxon>
        <taxon>Betaproteobacteria</taxon>
        <taxon>Burkholderiales</taxon>
        <taxon>Alcaligenaceae</taxon>
        <taxon>Bordetella</taxon>
    </lineage>
</organism>
<reference evidence="3" key="1">
    <citation type="submission" date="2023-06" db="EMBL/GenBank/DDBJ databases">
        <title>full genome analysis of Phenantherene degrader P3.</title>
        <authorList>
            <person name="Akbar A."/>
            <person name="Rahmeh R."/>
            <person name="Kishk M."/>
        </authorList>
    </citation>
    <scope>NUCLEOTIDE SEQUENCE</scope>
    <source>
        <strain evidence="3">P3</strain>
    </source>
</reference>
<proteinExistence type="inferred from homology"/>
<dbReference type="PANTHER" id="PTHR43172">
    <property type="entry name" value="ADENYLOSUCCINATE LYASE"/>
    <property type="match status" value="1"/>
</dbReference>
<dbReference type="Proteomes" id="UP001175604">
    <property type="component" value="Unassembled WGS sequence"/>
</dbReference>
<dbReference type="EMBL" id="JAUDJE010000003">
    <property type="protein sequence ID" value="MDM9558327.1"/>
    <property type="molecule type" value="Genomic_DNA"/>
</dbReference>